<evidence type="ECO:0000313" key="3">
    <source>
        <dbReference type="Proteomes" id="UP001217089"/>
    </source>
</evidence>
<protein>
    <submittedName>
        <fullName evidence="2">Uncharacterized protein</fullName>
    </submittedName>
</protein>
<evidence type="ECO:0000256" key="1">
    <source>
        <dbReference type="SAM" id="MobiDB-lite"/>
    </source>
</evidence>
<sequence>MQKMDEALSNIESELSSQKKQIAELQNKPSEIHYHGPVTVVKDSSNVAVGEKSKIIVQSCQHPGTPDYVEGFLQGQEGPEDETDLGEQMEPEEGLNG</sequence>
<proteinExistence type="predicted"/>
<organism evidence="2 3">
    <name type="scientific">Tegillarca granosa</name>
    <name type="common">Malaysian cockle</name>
    <name type="synonym">Anadara granosa</name>
    <dbReference type="NCBI Taxonomy" id="220873"/>
    <lineage>
        <taxon>Eukaryota</taxon>
        <taxon>Metazoa</taxon>
        <taxon>Spiralia</taxon>
        <taxon>Lophotrochozoa</taxon>
        <taxon>Mollusca</taxon>
        <taxon>Bivalvia</taxon>
        <taxon>Autobranchia</taxon>
        <taxon>Pteriomorphia</taxon>
        <taxon>Arcoida</taxon>
        <taxon>Arcoidea</taxon>
        <taxon>Arcidae</taxon>
        <taxon>Tegillarca</taxon>
    </lineage>
</organism>
<comment type="caution">
    <text evidence="2">The sequence shown here is derived from an EMBL/GenBank/DDBJ whole genome shotgun (WGS) entry which is preliminary data.</text>
</comment>
<reference evidence="2 3" key="1">
    <citation type="submission" date="2022-12" db="EMBL/GenBank/DDBJ databases">
        <title>Chromosome-level genome of Tegillarca granosa.</title>
        <authorList>
            <person name="Kim J."/>
        </authorList>
    </citation>
    <scope>NUCLEOTIDE SEQUENCE [LARGE SCALE GENOMIC DNA]</scope>
    <source>
        <strain evidence="2">Teg-2019</strain>
        <tissue evidence="2">Adductor muscle</tissue>
    </source>
</reference>
<name>A0ABQ9ERJ8_TEGGR</name>
<feature type="compositionally biased region" description="Acidic residues" evidence="1">
    <location>
        <begin position="78"/>
        <end position="97"/>
    </location>
</feature>
<feature type="compositionally biased region" description="Polar residues" evidence="1">
    <location>
        <begin position="10"/>
        <end position="20"/>
    </location>
</feature>
<evidence type="ECO:0000313" key="2">
    <source>
        <dbReference type="EMBL" id="KAJ8307853.1"/>
    </source>
</evidence>
<keyword evidence="3" id="KW-1185">Reference proteome</keyword>
<gene>
    <name evidence="2" type="ORF">KUTeg_014595</name>
</gene>
<dbReference type="EMBL" id="JARBDR010000707">
    <property type="protein sequence ID" value="KAJ8307853.1"/>
    <property type="molecule type" value="Genomic_DNA"/>
</dbReference>
<feature type="region of interest" description="Disordered" evidence="1">
    <location>
        <begin position="1"/>
        <end position="24"/>
    </location>
</feature>
<dbReference type="Proteomes" id="UP001217089">
    <property type="component" value="Unassembled WGS sequence"/>
</dbReference>
<feature type="region of interest" description="Disordered" evidence="1">
    <location>
        <begin position="61"/>
        <end position="97"/>
    </location>
</feature>
<accession>A0ABQ9ERJ8</accession>